<dbReference type="Proteomes" id="UP000659388">
    <property type="component" value="Unassembled WGS sequence"/>
</dbReference>
<evidence type="ECO:0000256" key="1">
    <source>
        <dbReference type="SAM" id="SignalP"/>
    </source>
</evidence>
<evidence type="ECO:0008006" key="4">
    <source>
        <dbReference type="Google" id="ProtNLM"/>
    </source>
</evidence>
<evidence type="ECO:0000313" key="3">
    <source>
        <dbReference type="Proteomes" id="UP000659388"/>
    </source>
</evidence>
<sequence>MKFLRLIYMLAFVGLFTQACKTSKTGSTNETGSATQLSIFQNNKEHRIKKYSETAELDKKEFSLRFYNKKYDVENNKFYSAQIAAFMDKSEFDKVKIGLEMAELSCFEPGTGMAPARSGIYESLILTNTGHHYTFYENEESKRLNLLDDSGDLVKLEFEINSLYYDGKKVSMTETDLSEFYIAFLIDKNLNGIIDQGELNKLTIKLK</sequence>
<dbReference type="PROSITE" id="PS51257">
    <property type="entry name" value="PROKAR_LIPOPROTEIN"/>
    <property type="match status" value="1"/>
</dbReference>
<gene>
    <name evidence="2" type="ORF">JL102_21810</name>
</gene>
<accession>A0A937FBA0</accession>
<evidence type="ECO:0000313" key="2">
    <source>
        <dbReference type="EMBL" id="MBL3658801.1"/>
    </source>
</evidence>
<feature type="chain" id="PRO_5037393436" description="EF-hand domain-containing protein" evidence="1">
    <location>
        <begin position="22"/>
        <end position="207"/>
    </location>
</feature>
<dbReference type="EMBL" id="JAESIY010000017">
    <property type="protein sequence ID" value="MBL3658801.1"/>
    <property type="molecule type" value="Genomic_DNA"/>
</dbReference>
<reference evidence="2" key="1">
    <citation type="submission" date="2021-01" db="EMBL/GenBank/DDBJ databases">
        <title>Fulvivirga kasyanovii gen. nov., sp nov., a novel member of the phylum Bacteroidetes isolated from seawater in a mussel farm.</title>
        <authorList>
            <person name="Zhao L.-H."/>
            <person name="Wang Z.-J."/>
        </authorList>
    </citation>
    <scope>NUCLEOTIDE SEQUENCE</scope>
    <source>
        <strain evidence="2">2943</strain>
    </source>
</reference>
<name>A0A937FBA0_9BACT</name>
<dbReference type="RefSeq" id="WP_202246593.1">
    <property type="nucleotide sequence ID" value="NZ_JAESIY010000017.1"/>
</dbReference>
<proteinExistence type="predicted"/>
<comment type="caution">
    <text evidence="2">The sequence shown here is derived from an EMBL/GenBank/DDBJ whole genome shotgun (WGS) entry which is preliminary data.</text>
</comment>
<keyword evidence="3" id="KW-1185">Reference proteome</keyword>
<keyword evidence="1" id="KW-0732">Signal</keyword>
<organism evidence="2 3">
    <name type="scientific">Fulvivirga sediminis</name>
    <dbReference type="NCBI Taxonomy" id="2803949"/>
    <lineage>
        <taxon>Bacteria</taxon>
        <taxon>Pseudomonadati</taxon>
        <taxon>Bacteroidota</taxon>
        <taxon>Cytophagia</taxon>
        <taxon>Cytophagales</taxon>
        <taxon>Fulvivirgaceae</taxon>
        <taxon>Fulvivirga</taxon>
    </lineage>
</organism>
<protein>
    <recommendedName>
        <fullName evidence="4">EF-hand domain-containing protein</fullName>
    </recommendedName>
</protein>
<dbReference type="AlphaFoldDB" id="A0A937FBA0"/>
<feature type="signal peptide" evidence="1">
    <location>
        <begin position="1"/>
        <end position="21"/>
    </location>
</feature>